<proteinExistence type="predicted"/>
<name>A0A9W9WZA1_9EURO</name>
<feature type="compositionally biased region" description="Polar residues" evidence="1">
    <location>
        <begin position="311"/>
        <end position="331"/>
    </location>
</feature>
<dbReference type="AlphaFoldDB" id="A0A9W9WZA1"/>
<dbReference type="EMBL" id="JAPWDO010000003">
    <property type="protein sequence ID" value="KAJ5479559.1"/>
    <property type="molecule type" value="Genomic_DNA"/>
</dbReference>
<sequence length="511" mass="58158">MPKKIAHSTLYEKKKLKLMASTVNHITAESPNNELLYLYYRVEVGTYLLPASNFIGNERPSEAEIMIKFARQSADKSKNPLLVARCEFWMGRVEFLRGNMRKAHEHFVKANLCAMDPSEGVECQDLSFYLDVTRHGISEHTRAARLRAHEDAILAHAKFDRTANNSVSTEVKRKRPLRTWKGALVKPQLPVIKQRPLTKVIKPRCRVPMQQKVDKKHLEQGIENQKSSMNQVLGKVLAEELGYESWSDSGDDTDETDTDTDTENESDDGPSGSPTDGAGATKDEITKDENTKDENTKDEDTKDEDTKDENATNSPGAPGKTQQSKPSTDPTTAPAKLPTEQSAYRMQLASARARYRQECFQMGLTTQLNPEPYERPREPFVFGVPHEPTKQTQFRAGFFKVGLEKRCRPMTIFPKQAGEITISPEEWKSIEHDARHKIVTYDYLRRERHELLKVAEEISSFHRTVSWSSGYDFPLTNAISRCSGKVLGSIPRETIFLGFFLFVHIIYLFRL</sequence>
<reference evidence="2" key="1">
    <citation type="submission" date="2022-12" db="EMBL/GenBank/DDBJ databases">
        <authorList>
            <person name="Petersen C."/>
        </authorList>
    </citation>
    <scope>NUCLEOTIDE SEQUENCE</scope>
    <source>
        <strain evidence="2">IBT 17660</strain>
    </source>
</reference>
<reference evidence="2" key="2">
    <citation type="journal article" date="2023" name="IMA Fungus">
        <title>Comparative genomic study of the Penicillium genus elucidates a diverse pangenome and 15 lateral gene transfer events.</title>
        <authorList>
            <person name="Petersen C."/>
            <person name="Sorensen T."/>
            <person name="Nielsen M.R."/>
            <person name="Sondergaard T.E."/>
            <person name="Sorensen J.L."/>
            <person name="Fitzpatrick D.A."/>
            <person name="Frisvad J.C."/>
            <person name="Nielsen K.L."/>
        </authorList>
    </citation>
    <scope>NUCLEOTIDE SEQUENCE</scope>
    <source>
        <strain evidence="2">IBT 17660</strain>
    </source>
</reference>
<dbReference type="OrthoDB" id="4312109at2759"/>
<accession>A0A9W9WZA1</accession>
<keyword evidence="3" id="KW-1185">Reference proteome</keyword>
<evidence type="ECO:0000256" key="1">
    <source>
        <dbReference type="SAM" id="MobiDB-lite"/>
    </source>
</evidence>
<dbReference type="Proteomes" id="UP001147760">
    <property type="component" value="Unassembled WGS sequence"/>
</dbReference>
<gene>
    <name evidence="2" type="ORF">N7530_005068</name>
</gene>
<feature type="compositionally biased region" description="Acidic residues" evidence="1">
    <location>
        <begin position="249"/>
        <end position="268"/>
    </location>
</feature>
<comment type="caution">
    <text evidence="2">The sequence shown here is derived from an EMBL/GenBank/DDBJ whole genome shotgun (WGS) entry which is preliminary data.</text>
</comment>
<feature type="region of interest" description="Disordered" evidence="1">
    <location>
        <begin position="243"/>
        <end position="341"/>
    </location>
</feature>
<organism evidence="2 3">
    <name type="scientific">Penicillium desertorum</name>
    <dbReference type="NCBI Taxonomy" id="1303715"/>
    <lineage>
        <taxon>Eukaryota</taxon>
        <taxon>Fungi</taxon>
        <taxon>Dikarya</taxon>
        <taxon>Ascomycota</taxon>
        <taxon>Pezizomycotina</taxon>
        <taxon>Eurotiomycetes</taxon>
        <taxon>Eurotiomycetidae</taxon>
        <taxon>Eurotiales</taxon>
        <taxon>Aspergillaceae</taxon>
        <taxon>Penicillium</taxon>
    </lineage>
</organism>
<feature type="compositionally biased region" description="Basic and acidic residues" evidence="1">
    <location>
        <begin position="281"/>
        <end position="310"/>
    </location>
</feature>
<protein>
    <submittedName>
        <fullName evidence="2">Uncharacterized protein</fullName>
    </submittedName>
</protein>
<evidence type="ECO:0000313" key="3">
    <source>
        <dbReference type="Proteomes" id="UP001147760"/>
    </source>
</evidence>
<evidence type="ECO:0000313" key="2">
    <source>
        <dbReference type="EMBL" id="KAJ5479559.1"/>
    </source>
</evidence>